<protein>
    <submittedName>
        <fullName evidence="4">Competence protein ComER</fullName>
    </submittedName>
</protein>
<evidence type="ECO:0000313" key="4">
    <source>
        <dbReference type="EMBL" id="MET3682476.1"/>
    </source>
</evidence>
<keyword evidence="5" id="KW-1185">Reference proteome</keyword>
<sequence length="275" mass="30341">MNWGIIGTGNMGTVLLKALIDSQAVDQQHIYIHNRTLLKAYRQKETYPNLHILQTVDAMAASCDIILLCTKPKDIITVAKRLEHQVSDDQLVVSITSSISADDLQHLLPCQTARLIPSVTNQAMQGTTLLTFNDSITEEMKWGLWQTCKLFSTPVEVSEEQVRVASDIVSCGPAFISYLLETLIEAAVDETSIDSETAHSLMASTIIGYGALLNDDDVTLASLKEKVMVKGGITGVGMKGLEKSVPVGFHDVFKHTHAKFNQEKQHVDEWLNLFT</sequence>
<evidence type="ECO:0000259" key="3">
    <source>
        <dbReference type="Pfam" id="PF14748"/>
    </source>
</evidence>
<comment type="caution">
    <text evidence="4">The sequence shown here is derived from an EMBL/GenBank/DDBJ whole genome shotgun (WGS) entry which is preliminary data.</text>
</comment>
<evidence type="ECO:0000256" key="1">
    <source>
        <dbReference type="ARBA" id="ARBA00005525"/>
    </source>
</evidence>
<dbReference type="InterPro" id="IPR028939">
    <property type="entry name" value="P5C_Rdtase_cat_N"/>
</dbReference>
<dbReference type="PIRSF" id="PIRSF000193">
    <property type="entry name" value="Pyrrol-5-carb_rd"/>
    <property type="match status" value="1"/>
</dbReference>
<dbReference type="PANTHER" id="PTHR11645">
    <property type="entry name" value="PYRROLINE-5-CARBOXYLATE REDUCTASE"/>
    <property type="match status" value="1"/>
</dbReference>
<reference evidence="4 5" key="1">
    <citation type="submission" date="2024-06" db="EMBL/GenBank/DDBJ databases">
        <title>Genomic Encyclopedia of Type Strains, Phase IV (KMG-IV): sequencing the most valuable type-strain genomes for metagenomic binning, comparative biology and taxonomic classification.</title>
        <authorList>
            <person name="Goeker M."/>
        </authorList>
    </citation>
    <scope>NUCLEOTIDE SEQUENCE [LARGE SCALE GENOMIC DNA]</scope>
    <source>
        <strain evidence="4 5">DSM 23520</strain>
    </source>
</reference>
<dbReference type="NCBIfam" id="NF005814">
    <property type="entry name" value="PRK07680.1"/>
    <property type="match status" value="1"/>
</dbReference>
<dbReference type="Pfam" id="PF03807">
    <property type="entry name" value="F420_oxidored"/>
    <property type="match status" value="1"/>
</dbReference>
<accession>A0ABV2KSC5</accession>
<dbReference type="InterPro" id="IPR036291">
    <property type="entry name" value="NAD(P)-bd_dom_sf"/>
</dbReference>
<dbReference type="Gene3D" id="3.40.50.720">
    <property type="entry name" value="NAD(P)-binding Rossmann-like Domain"/>
    <property type="match status" value="1"/>
</dbReference>
<name>A0ABV2KSC5_9BACI</name>
<dbReference type="Proteomes" id="UP001549167">
    <property type="component" value="Unassembled WGS sequence"/>
</dbReference>
<dbReference type="PANTHER" id="PTHR11645:SF51">
    <property type="entry name" value="COME OPERON PROTEIN 4"/>
    <property type="match status" value="1"/>
</dbReference>
<gene>
    <name evidence="4" type="ORF">ABID56_000557</name>
</gene>
<dbReference type="Pfam" id="PF14748">
    <property type="entry name" value="P5CR_dimer"/>
    <property type="match status" value="1"/>
</dbReference>
<comment type="similarity">
    <text evidence="1">Belongs to the pyrroline-5-carboxylate reductase family.</text>
</comment>
<evidence type="ECO:0000313" key="5">
    <source>
        <dbReference type="Proteomes" id="UP001549167"/>
    </source>
</evidence>
<proteinExistence type="inferred from homology"/>
<feature type="domain" description="Pyrroline-5-carboxylate reductase catalytic N-terminal" evidence="2">
    <location>
        <begin position="4"/>
        <end position="96"/>
    </location>
</feature>
<dbReference type="InterPro" id="IPR029036">
    <property type="entry name" value="P5CR_dimer"/>
</dbReference>
<dbReference type="SUPFAM" id="SSF48179">
    <property type="entry name" value="6-phosphogluconate dehydrogenase C-terminal domain-like"/>
    <property type="match status" value="1"/>
</dbReference>
<dbReference type="EMBL" id="JBEPMX010000002">
    <property type="protein sequence ID" value="MET3682476.1"/>
    <property type="molecule type" value="Genomic_DNA"/>
</dbReference>
<dbReference type="Gene3D" id="1.10.3730.10">
    <property type="entry name" value="ProC C-terminal domain-like"/>
    <property type="match status" value="1"/>
</dbReference>
<dbReference type="InterPro" id="IPR008927">
    <property type="entry name" value="6-PGluconate_DH-like_C_sf"/>
</dbReference>
<feature type="domain" description="Pyrroline-5-carboxylate reductase dimerisation" evidence="3">
    <location>
        <begin position="159"/>
        <end position="259"/>
    </location>
</feature>
<dbReference type="InterPro" id="IPR000304">
    <property type="entry name" value="Pyrroline-COOH_reductase"/>
</dbReference>
<organism evidence="4 5">
    <name type="scientific">Alkalibacillus flavidus</name>
    <dbReference type="NCBI Taxonomy" id="546021"/>
    <lineage>
        <taxon>Bacteria</taxon>
        <taxon>Bacillati</taxon>
        <taxon>Bacillota</taxon>
        <taxon>Bacilli</taxon>
        <taxon>Bacillales</taxon>
        <taxon>Bacillaceae</taxon>
        <taxon>Alkalibacillus</taxon>
    </lineage>
</organism>
<dbReference type="RefSeq" id="WP_354219084.1">
    <property type="nucleotide sequence ID" value="NZ_JBEPMX010000002.1"/>
</dbReference>
<dbReference type="SUPFAM" id="SSF51735">
    <property type="entry name" value="NAD(P)-binding Rossmann-fold domains"/>
    <property type="match status" value="1"/>
</dbReference>
<evidence type="ECO:0000259" key="2">
    <source>
        <dbReference type="Pfam" id="PF03807"/>
    </source>
</evidence>